<protein>
    <submittedName>
        <fullName evidence="1">Uncharacterized protein</fullName>
    </submittedName>
</protein>
<accession>A0ABD2M681</accession>
<name>A0ABD2M681_9BILA</name>
<organism evidence="1 2">
    <name type="scientific">Heterodera trifolii</name>
    <dbReference type="NCBI Taxonomy" id="157864"/>
    <lineage>
        <taxon>Eukaryota</taxon>
        <taxon>Metazoa</taxon>
        <taxon>Ecdysozoa</taxon>
        <taxon>Nematoda</taxon>
        <taxon>Chromadorea</taxon>
        <taxon>Rhabditida</taxon>
        <taxon>Tylenchina</taxon>
        <taxon>Tylenchomorpha</taxon>
        <taxon>Tylenchoidea</taxon>
        <taxon>Heteroderidae</taxon>
        <taxon>Heteroderinae</taxon>
        <taxon>Heterodera</taxon>
    </lineage>
</organism>
<reference evidence="1 2" key="1">
    <citation type="submission" date="2024-10" db="EMBL/GenBank/DDBJ databases">
        <authorList>
            <person name="Kim D."/>
        </authorList>
    </citation>
    <scope>NUCLEOTIDE SEQUENCE [LARGE SCALE GENOMIC DNA]</scope>
    <source>
        <strain evidence="1">BH-2024</strain>
    </source>
</reference>
<dbReference type="AlphaFoldDB" id="A0ABD2M681"/>
<evidence type="ECO:0000313" key="1">
    <source>
        <dbReference type="EMBL" id="KAL3123031.1"/>
    </source>
</evidence>
<evidence type="ECO:0000313" key="2">
    <source>
        <dbReference type="Proteomes" id="UP001620626"/>
    </source>
</evidence>
<gene>
    <name evidence="1" type="ORF">niasHT_001231</name>
</gene>
<dbReference type="EMBL" id="JBICBT010000114">
    <property type="protein sequence ID" value="KAL3123031.1"/>
    <property type="molecule type" value="Genomic_DNA"/>
</dbReference>
<keyword evidence="2" id="KW-1185">Reference proteome</keyword>
<proteinExistence type="predicted"/>
<comment type="caution">
    <text evidence="1">The sequence shown here is derived from an EMBL/GenBank/DDBJ whole genome shotgun (WGS) entry which is preliminary data.</text>
</comment>
<sequence>MPSSVLLITSHWTPLGLSLAHRLVPSSANHNNKLVVLCPYSVGGVPRSLLEEAERGTVQIEFGRHGNERSVAKLVQQHQIRAVFLLLADDECQPPNSEAIATRTRALLRPLCALLECLRQCDSPPTLCVCDSFAEGHPQPRAVVQCTSEASARFSSVCALLHAFSVSYRLNVQIILIEERLDSAQKRDKAAEFVIEKAEKGGEKAPIHPFKMSGHCDGEAIEKGEEEMIHCVPYARLLLFGTPSAIQSAQLAQLRALVPGAQLTVANSRPGLDTDEAVEDEIVALGASHLVFVHGADGETRDAWEAGGPANLRENVRVNLFSPWLLSNICDRFGILFIEFDGEGKNFNNSNGKMPTNADALQMSRYAVVRHFGEKLCQMKVHSE</sequence>
<dbReference type="Proteomes" id="UP001620626">
    <property type="component" value="Unassembled WGS sequence"/>
</dbReference>